<protein>
    <submittedName>
        <fullName evidence="1">Uncharacterized protein</fullName>
    </submittedName>
</protein>
<keyword evidence="2" id="KW-1185">Reference proteome</keyword>
<organism evidence="1 2">
    <name type="scientific">Paenibacillus sepulcri</name>
    <dbReference type="NCBI Taxonomy" id="359917"/>
    <lineage>
        <taxon>Bacteria</taxon>
        <taxon>Bacillati</taxon>
        <taxon>Bacillota</taxon>
        <taxon>Bacilli</taxon>
        <taxon>Bacillales</taxon>
        <taxon>Paenibacillaceae</taxon>
        <taxon>Paenibacillus</taxon>
    </lineage>
</organism>
<proteinExistence type="predicted"/>
<accession>A0ABS7CLV6</accession>
<dbReference type="EMBL" id="JAHZIK010003379">
    <property type="protein sequence ID" value="MBW7461894.1"/>
    <property type="molecule type" value="Genomic_DNA"/>
</dbReference>
<sequence length="133" mass="15829">MMMFTRFFEMSPAEAVACVHFQSEGKPWEFYLDTARHAWDEVRHSWFSEAALRVKGYDIYDKPNWTGWLDMTLQLFEPDEAYTHLTIAIEKAAMKYPPGKREEWEFCRDIARDPLMTTFQDFDWADEVVHAGF</sequence>
<comment type="caution">
    <text evidence="1">The sequence shown here is derived from an EMBL/GenBank/DDBJ whole genome shotgun (WGS) entry which is preliminary data.</text>
</comment>
<reference evidence="1 2" key="1">
    <citation type="submission" date="2021-07" db="EMBL/GenBank/DDBJ databases">
        <title>Paenibacillus radiodurans sp. nov., isolated from the southeastern edge of Tengger Desert.</title>
        <authorList>
            <person name="Zhang G."/>
        </authorList>
    </citation>
    <scope>NUCLEOTIDE SEQUENCE [LARGE SCALE GENOMIC DNA]</scope>
    <source>
        <strain evidence="1 2">CCM 7311</strain>
    </source>
</reference>
<name>A0ABS7CLV6_9BACL</name>
<feature type="non-terminal residue" evidence="1">
    <location>
        <position position="133"/>
    </location>
</feature>
<gene>
    <name evidence="1" type="ORF">K0U00_48370</name>
</gene>
<evidence type="ECO:0000313" key="1">
    <source>
        <dbReference type="EMBL" id="MBW7461894.1"/>
    </source>
</evidence>
<evidence type="ECO:0000313" key="2">
    <source>
        <dbReference type="Proteomes" id="UP001519887"/>
    </source>
</evidence>
<dbReference type="Proteomes" id="UP001519887">
    <property type="component" value="Unassembled WGS sequence"/>
</dbReference>